<evidence type="ECO:0000313" key="1">
    <source>
        <dbReference type="EMBL" id="KAI4582888.1"/>
    </source>
</evidence>
<keyword evidence="2" id="KW-1185">Reference proteome</keyword>
<sequence length="95" mass="10681">MKAKLTQRDNPPAFSQLECGGLHSFVKGNRKCELNCQAMGYRFYVRQAEKVIDGTPCDQNGTAICVSGQCKTRNPQSFEMEFKRVKEYGEEHTGG</sequence>
<organism evidence="1 2">
    <name type="scientific">Ovis ammon polii x Ovis aries</name>
    <dbReference type="NCBI Taxonomy" id="2918886"/>
    <lineage>
        <taxon>Eukaryota</taxon>
        <taxon>Metazoa</taxon>
        <taxon>Chordata</taxon>
        <taxon>Craniata</taxon>
        <taxon>Vertebrata</taxon>
        <taxon>Euteleostomi</taxon>
        <taxon>Mammalia</taxon>
        <taxon>Eutheria</taxon>
        <taxon>Laurasiatheria</taxon>
        <taxon>Artiodactyla</taxon>
        <taxon>Ruminantia</taxon>
        <taxon>Pecora</taxon>
        <taxon>Bovidae</taxon>
        <taxon>Caprinae</taxon>
        <taxon>Ovis</taxon>
    </lineage>
</organism>
<dbReference type="EMBL" id="CM043032">
    <property type="protein sequence ID" value="KAI4582888.1"/>
    <property type="molecule type" value="Genomic_DNA"/>
</dbReference>
<accession>A0ACB9UZB5</accession>
<evidence type="ECO:0000313" key="2">
    <source>
        <dbReference type="Proteomes" id="UP001057279"/>
    </source>
</evidence>
<dbReference type="Proteomes" id="UP001057279">
    <property type="component" value="Linkage Group LG07"/>
</dbReference>
<protein>
    <submittedName>
        <fullName evidence="1">Uncharacterized protein</fullName>
    </submittedName>
</protein>
<reference evidence="1" key="1">
    <citation type="submission" date="2022-03" db="EMBL/GenBank/DDBJ databases">
        <title>Genomic analyses of argali, domestic sheep and their hybrids provide insights into chromosomal evolution, heterosis and genetic basis of agronomic traits.</title>
        <authorList>
            <person name="Li M."/>
        </authorList>
    </citation>
    <scope>NUCLEOTIDE SEQUENCE</scope>
    <source>
        <strain evidence="1">F1 hybrid</strain>
    </source>
</reference>
<gene>
    <name evidence="1" type="ORF">MJG53_008101</name>
</gene>
<comment type="caution">
    <text evidence="1">The sequence shown here is derived from an EMBL/GenBank/DDBJ whole genome shotgun (WGS) entry which is preliminary data.</text>
</comment>
<proteinExistence type="predicted"/>
<name>A0ACB9UZB5_9CETA</name>